<reference evidence="1 2" key="1">
    <citation type="journal article" date="2013" name="BMC Genomics">
        <title>Reconstruction of the lipid metabolism for the microalga Monoraphidium neglectum from its genome sequence reveals characteristics suitable for biofuel production.</title>
        <authorList>
            <person name="Bogen C."/>
            <person name="Al-Dilaimi A."/>
            <person name="Albersmeier A."/>
            <person name="Wichmann J."/>
            <person name="Grundmann M."/>
            <person name="Rupp O."/>
            <person name="Lauersen K.J."/>
            <person name="Blifernez-Klassen O."/>
            <person name="Kalinowski J."/>
            <person name="Goesmann A."/>
            <person name="Mussgnug J.H."/>
            <person name="Kruse O."/>
        </authorList>
    </citation>
    <scope>NUCLEOTIDE SEQUENCE [LARGE SCALE GENOMIC DNA]</scope>
    <source>
        <strain evidence="1 2">SAG 48.87</strain>
    </source>
</reference>
<dbReference type="Proteomes" id="UP000054498">
    <property type="component" value="Unassembled WGS sequence"/>
</dbReference>
<dbReference type="GeneID" id="25738528"/>
<dbReference type="EMBL" id="KK101077">
    <property type="protein sequence ID" value="KIZ02306.1"/>
    <property type="molecule type" value="Genomic_DNA"/>
</dbReference>
<evidence type="ECO:0000313" key="1">
    <source>
        <dbReference type="EMBL" id="KIZ02306.1"/>
    </source>
</evidence>
<evidence type="ECO:0000313" key="2">
    <source>
        <dbReference type="Proteomes" id="UP000054498"/>
    </source>
</evidence>
<dbReference type="KEGG" id="mng:MNEG_5651"/>
<protein>
    <submittedName>
        <fullName evidence="1">Uncharacterized protein</fullName>
    </submittedName>
</protein>
<keyword evidence="2" id="KW-1185">Reference proteome</keyword>
<name>A0A0D2N9G8_9CHLO</name>
<gene>
    <name evidence="1" type="ORF">MNEG_5651</name>
</gene>
<accession>A0A0D2N9G8</accession>
<dbReference type="RefSeq" id="XP_013901325.1">
    <property type="nucleotide sequence ID" value="XM_014045871.1"/>
</dbReference>
<organism evidence="1 2">
    <name type="scientific">Monoraphidium neglectum</name>
    <dbReference type="NCBI Taxonomy" id="145388"/>
    <lineage>
        <taxon>Eukaryota</taxon>
        <taxon>Viridiplantae</taxon>
        <taxon>Chlorophyta</taxon>
        <taxon>core chlorophytes</taxon>
        <taxon>Chlorophyceae</taxon>
        <taxon>CS clade</taxon>
        <taxon>Sphaeropleales</taxon>
        <taxon>Selenastraceae</taxon>
        <taxon>Monoraphidium</taxon>
    </lineage>
</organism>
<dbReference type="AlphaFoldDB" id="A0A0D2N9G8"/>
<proteinExistence type="predicted"/>
<sequence>MPSLRVPIEGGTVDLSEVKHQVASEVDGDFKLEGIAVEDSPCSEPSYQRLSSTDVQVQPGQHLYLKARYTGRNWLMNALFP</sequence>